<name>A0ABM7HJT2_MYCME</name>
<dbReference type="EMBL" id="AP022567">
    <property type="protein sequence ID" value="BBX30739.1"/>
    <property type="molecule type" value="Genomic_DNA"/>
</dbReference>
<dbReference type="Gene3D" id="3.40.50.150">
    <property type="entry name" value="Vaccinia Virus protein VP39"/>
    <property type="match status" value="1"/>
</dbReference>
<accession>A0ABM7HJT2</accession>
<dbReference type="InterPro" id="IPR029063">
    <property type="entry name" value="SAM-dependent_MTases_sf"/>
</dbReference>
<dbReference type="RefSeq" id="WP_051578961.1">
    <property type="nucleotide sequence ID" value="NZ_AP022567.1"/>
</dbReference>
<evidence type="ECO:0000259" key="4">
    <source>
        <dbReference type="Pfam" id="PF01555"/>
    </source>
</evidence>
<dbReference type="SUPFAM" id="SSF53335">
    <property type="entry name" value="S-adenosyl-L-methionine-dependent methyltransferases"/>
    <property type="match status" value="1"/>
</dbReference>
<dbReference type="PROSITE" id="PS00092">
    <property type="entry name" value="N6_MTASE"/>
    <property type="match status" value="1"/>
</dbReference>
<dbReference type="InterPro" id="IPR001091">
    <property type="entry name" value="RM_Methyltransferase"/>
</dbReference>
<dbReference type="Pfam" id="PF01555">
    <property type="entry name" value="N6_N4_Mtase"/>
    <property type="match status" value="1"/>
</dbReference>
<sequence>MSDEPSAAVPAPRATNLIDSLLSRVRDNDPSLADDLRRAIKSVTADREFGLVFNRHLPETVELPGRAVRVLDKVRIKDDEGGRTWRVNKVRRAKGGRVAEIVSADTDALRDNQPLDNLVVIADFRDPIYPGLKSTGDRIERGGEKPFHTVINAENAHALEALSFTHAGKVDCIYIDPPYNTRANDWKYNNDFVDPKDTYSHSKWLAFMKRRLELAKKLLDPDDSVLIVTIDEKEVHRLGLLLEQTFPQARIQMVSSVINPKGVSRGAEFRRTDEYIFYAMLGAAAPTRLLLGPEWSSSAAGTEDVSAEDVDTEPELQTPEWTSMMRRGSNAARADRPSMFYPIYADPSIPKIVDVGDALPAGVHEAPTRKGLVAILPLRRNGKEGRWQISAGELRTRIEQGRVRLGRPTTYGFVVNYLPDGAYEAVMSDQFEVTGRAEDGSLIAVGRRDGRRIAPTQWKLRAHNASEHGSTLLSSFLPGRSFPFPKSLYAVEDCLRFFLKDKPDAVILDFFAGSGTTAHAVMRLNRQDNGWRQSISITNNEVSADEQKKLREEGRYPGDAAWEAWGICEYITKPRIKAAVTGRTPEGETIKGNYKFTDEFPMSEGFEENVEFFTLTYEDAEAVRLDLAFTAVAPMLWLRAGGQGSRIDTRTDTFAVADHYGVLFDPDHWRGFVRSLEKVEVLRCVYVVTDDDALFQRVTSKLPDEVNGHRLDVVRLYENYLNNFEINTTRV</sequence>
<reference evidence="5" key="2">
    <citation type="submission" date="2020-02" db="EMBL/GenBank/DDBJ databases">
        <authorList>
            <person name="Matsumoto Y."/>
            <person name="Motooka D."/>
            <person name="Nakamura S."/>
        </authorList>
    </citation>
    <scope>NUCLEOTIDE SEQUENCE</scope>
    <source>
        <strain evidence="5">JCM 12375</strain>
    </source>
</reference>
<proteinExistence type="inferred from homology"/>
<dbReference type="InterPro" id="IPR002941">
    <property type="entry name" value="DNA_methylase_N4/N6"/>
</dbReference>
<protein>
    <recommendedName>
        <fullName evidence="4">DNA methylase N-4/N-6 domain-containing protein</fullName>
    </recommendedName>
</protein>
<evidence type="ECO:0000313" key="6">
    <source>
        <dbReference type="EMBL" id="BBX35947.1"/>
    </source>
</evidence>
<feature type="domain" description="DNA methylase N-4/N-6" evidence="4">
    <location>
        <begin position="170"/>
        <end position="537"/>
    </location>
</feature>
<evidence type="ECO:0000256" key="1">
    <source>
        <dbReference type="ARBA" id="ARBA00006594"/>
    </source>
</evidence>
<dbReference type="PRINTS" id="PR00508">
    <property type="entry name" value="S21N4MTFRASE"/>
</dbReference>
<gene>
    <name evidence="5" type="ORF">MMAGJ_00210</name>
    <name evidence="6" type="ORF">MMAGJ_52290</name>
</gene>
<keyword evidence="7" id="KW-1185">Reference proteome</keyword>
<evidence type="ECO:0000256" key="2">
    <source>
        <dbReference type="ARBA" id="ARBA00022603"/>
    </source>
</evidence>
<organism evidence="5 7">
    <name type="scientific">Mycolicibacterium mageritense</name>
    <name type="common">Mycobacterium mageritense</name>
    <dbReference type="NCBI Taxonomy" id="53462"/>
    <lineage>
        <taxon>Bacteria</taxon>
        <taxon>Bacillati</taxon>
        <taxon>Actinomycetota</taxon>
        <taxon>Actinomycetes</taxon>
        <taxon>Mycobacteriales</taxon>
        <taxon>Mycobacteriaceae</taxon>
        <taxon>Mycolicibacterium</taxon>
    </lineage>
</organism>
<reference evidence="5 7" key="1">
    <citation type="journal article" date="2019" name="Emerg. Microbes Infect.">
        <title>Comprehensive subspecies identification of 175 nontuberculous mycobacteria species based on 7547 genomic profiles.</title>
        <authorList>
            <person name="Matsumoto Y."/>
            <person name="Kinjo T."/>
            <person name="Motooka D."/>
            <person name="Nabeya D."/>
            <person name="Jung N."/>
            <person name="Uechi K."/>
            <person name="Horii T."/>
            <person name="Iida T."/>
            <person name="Fujita J."/>
            <person name="Nakamura S."/>
        </authorList>
    </citation>
    <scope>NUCLEOTIDE SEQUENCE [LARGE SCALE GENOMIC DNA]</scope>
    <source>
        <strain evidence="5 7">JCM 12375</strain>
    </source>
</reference>
<dbReference type="Proteomes" id="UP000465622">
    <property type="component" value="Chromosome"/>
</dbReference>
<dbReference type="InterPro" id="IPR002052">
    <property type="entry name" value="DNA_methylase_N6_adenine_CS"/>
</dbReference>
<evidence type="ECO:0000256" key="3">
    <source>
        <dbReference type="ARBA" id="ARBA00022679"/>
    </source>
</evidence>
<evidence type="ECO:0000313" key="7">
    <source>
        <dbReference type="Proteomes" id="UP000465622"/>
    </source>
</evidence>
<evidence type="ECO:0000313" key="5">
    <source>
        <dbReference type="EMBL" id="BBX30739.1"/>
    </source>
</evidence>
<comment type="similarity">
    <text evidence="1">Belongs to the N(4)/N(6)-methyltransferase family.</text>
</comment>
<dbReference type="EMBL" id="AP022567">
    <property type="protein sequence ID" value="BBX35947.1"/>
    <property type="molecule type" value="Genomic_DNA"/>
</dbReference>
<keyword evidence="3" id="KW-0808">Transferase</keyword>
<keyword evidence="2" id="KW-0489">Methyltransferase</keyword>